<evidence type="ECO:0000256" key="1">
    <source>
        <dbReference type="SAM" id="MobiDB-lite"/>
    </source>
</evidence>
<name>A0ABY5HNP5_9GAMM</name>
<reference evidence="2" key="1">
    <citation type="submission" date="2021-04" db="EMBL/GenBank/DDBJ databases">
        <title>Oceanospirillales bacteria with DddD are important DMSP degraders in coastal seawater.</title>
        <authorList>
            <person name="Liu J."/>
        </authorList>
    </citation>
    <scope>NUCLEOTIDE SEQUENCE</scope>
    <source>
        <strain evidence="2">D13-1</strain>
    </source>
</reference>
<protein>
    <submittedName>
        <fullName evidence="2">Uncharacterized protein</fullName>
    </submittedName>
</protein>
<dbReference type="EMBL" id="CP073347">
    <property type="protein sequence ID" value="UTW14040.1"/>
    <property type="molecule type" value="Genomic_DNA"/>
</dbReference>
<gene>
    <name evidence="2" type="ORF">KDW95_10555</name>
</gene>
<feature type="region of interest" description="Disordered" evidence="1">
    <location>
        <begin position="20"/>
        <end position="52"/>
    </location>
</feature>
<proteinExistence type="predicted"/>
<accession>A0ABY5HNP5</accession>
<dbReference type="Proteomes" id="UP001058461">
    <property type="component" value="Chromosome"/>
</dbReference>
<sequence length="94" mass="10140">MQIGTSFRLPAPRKALKRRAVQRSTCVDEPVREGEWEPGAGSAGPAAGRQRDAQADARFAALDYHSQRALLAYDATQSRGAAGQLEPACIDLFI</sequence>
<evidence type="ECO:0000313" key="2">
    <source>
        <dbReference type="EMBL" id="UTW14040.1"/>
    </source>
</evidence>
<keyword evidence="3" id="KW-1185">Reference proteome</keyword>
<evidence type="ECO:0000313" key="3">
    <source>
        <dbReference type="Proteomes" id="UP001058461"/>
    </source>
</evidence>
<organism evidence="2 3">
    <name type="scientific">Marinobacterium rhizophilum</name>
    <dbReference type="NCBI Taxonomy" id="420402"/>
    <lineage>
        <taxon>Bacteria</taxon>
        <taxon>Pseudomonadati</taxon>
        <taxon>Pseudomonadota</taxon>
        <taxon>Gammaproteobacteria</taxon>
        <taxon>Oceanospirillales</taxon>
        <taxon>Oceanospirillaceae</taxon>
        <taxon>Marinobacterium</taxon>
    </lineage>
</organism>
<feature type="compositionally biased region" description="Low complexity" evidence="1">
    <location>
        <begin position="38"/>
        <end position="48"/>
    </location>
</feature>
<dbReference type="RefSeq" id="WP_255856236.1">
    <property type="nucleotide sequence ID" value="NZ_CP073347.1"/>
</dbReference>